<feature type="binding site" evidence="11">
    <location>
        <position position="52"/>
    </location>
    <ligand>
        <name>[4Fe-4S] cluster</name>
        <dbReference type="ChEBI" id="CHEBI:49883"/>
    </ligand>
</feature>
<evidence type="ECO:0000256" key="1">
    <source>
        <dbReference type="ARBA" id="ARBA00004496"/>
    </source>
</evidence>
<evidence type="ECO:0000256" key="3">
    <source>
        <dbReference type="ARBA" id="ARBA00022485"/>
    </source>
</evidence>
<evidence type="ECO:0000256" key="6">
    <source>
        <dbReference type="ARBA" id="ARBA00023014"/>
    </source>
</evidence>
<comment type="cofactor">
    <cofactor evidence="11">
        <name>[4Fe-4S] cluster</name>
        <dbReference type="ChEBI" id="CHEBI:49883"/>
    </cofactor>
    <text evidence="11">Binds 1 [4Fe-4S] cluster per subunit. Following nitrosylation of the [4Fe-4S] cluster binds 1 [4Fe-8(NO)] cluster per subunit.</text>
</comment>
<name>A0A7H1Q906_9ACTN</name>
<evidence type="ECO:0000256" key="8">
    <source>
        <dbReference type="ARBA" id="ARBA00023125"/>
    </source>
</evidence>
<dbReference type="AlphaFoldDB" id="A0A7H1Q906"/>
<sequence>MSGLAAGAPLLALGIPDFVWEARERLRCRDDPDSYFAEGVRPRQAKVLCVGCAYLDECAAYALARPELLGVWGGTTARERRSLRRRPADGLAAAS</sequence>
<proteinExistence type="inferred from homology"/>
<dbReference type="KEGG" id="sgf:HEP81_06551"/>
<gene>
    <name evidence="13" type="primary">whmD</name>
    <name evidence="11" type="synonym">whiB</name>
    <name evidence="13" type="ORF">HEP81_06551</name>
</gene>
<feature type="binding site" evidence="11">
    <location>
        <position position="49"/>
    </location>
    <ligand>
        <name>[4Fe-4S] cluster</name>
        <dbReference type="ChEBI" id="CHEBI:49883"/>
    </ligand>
</feature>
<dbReference type="GO" id="GO:0051539">
    <property type="term" value="F:4 iron, 4 sulfur cluster binding"/>
    <property type="evidence" value="ECO:0007669"/>
    <property type="project" value="UniProtKB-UniRule"/>
</dbReference>
<dbReference type="HAMAP" id="MF_01479">
    <property type="entry name" value="WhiB"/>
    <property type="match status" value="1"/>
</dbReference>
<keyword evidence="3 11" id="KW-0004">4Fe-4S</keyword>
<dbReference type="Pfam" id="PF02467">
    <property type="entry name" value="Whib"/>
    <property type="match status" value="1"/>
</dbReference>
<keyword evidence="4 11" id="KW-0479">Metal-binding</keyword>
<feature type="binding site" evidence="11">
    <location>
        <position position="58"/>
    </location>
    <ligand>
        <name>[4Fe-4S] cluster</name>
        <dbReference type="ChEBI" id="CHEBI:49883"/>
    </ligand>
</feature>
<dbReference type="GO" id="GO:0045892">
    <property type="term" value="P:negative regulation of DNA-templated transcription"/>
    <property type="evidence" value="ECO:0007669"/>
    <property type="project" value="TreeGrafter"/>
</dbReference>
<evidence type="ECO:0000256" key="10">
    <source>
        <dbReference type="ARBA" id="ARBA00023163"/>
    </source>
</evidence>
<evidence type="ECO:0000256" key="2">
    <source>
        <dbReference type="ARBA" id="ARBA00006597"/>
    </source>
</evidence>
<keyword evidence="9 11" id="KW-1015">Disulfide bond</keyword>
<dbReference type="GO" id="GO:0046872">
    <property type="term" value="F:metal ion binding"/>
    <property type="evidence" value="ECO:0007669"/>
    <property type="project" value="UniProtKB-KW"/>
</dbReference>
<comment type="function">
    <text evidence="11">Acts as a transcriptional regulator. Probably redox-responsive. The apo- but not holo-form probably binds DNA.</text>
</comment>
<keyword evidence="5 11" id="KW-0408">Iron</keyword>
<protein>
    <recommendedName>
        <fullName evidence="11">Transcriptional regulator WhiB</fullName>
    </recommendedName>
</protein>
<comment type="similarity">
    <text evidence="2 11">Belongs to the WhiB family.</text>
</comment>
<dbReference type="GO" id="GO:0045454">
    <property type="term" value="P:cell redox homeostasis"/>
    <property type="evidence" value="ECO:0007669"/>
    <property type="project" value="TreeGrafter"/>
</dbReference>
<evidence type="ECO:0000256" key="5">
    <source>
        <dbReference type="ARBA" id="ARBA00023004"/>
    </source>
</evidence>
<dbReference type="GO" id="GO:0047134">
    <property type="term" value="F:protein-disulfide reductase [NAD(P)H] activity"/>
    <property type="evidence" value="ECO:0007669"/>
    <property type="project" value="TreeGrafter"/>
</dbReference>
<dbReference type="GO" id="GO:0035731">
    <property type="term" value="F:dinitrosyl-iron complex binding"/>
    <property type="evidence" value="ECO:0007669"/>
    <property type="project" value="UniProtKB-UniRule"/>
</dbReference>
<evidence type="ECO:0000256" key="9">
    <source>
        <dbReference type="ARBA" id="ARBA00023157"/>
    </source>
</evidence>
<evidence type="ECO:0000256" key="7">
    <source>
        <dbReference type="ARBA" id="ARBA00023015"/>
    </source>
</evidence>
<evidence type="ECO:0000256" key="11">
    <source>
        <dbReference type="HAMAP-Rule" id="MF_01479"/>
    </source>
</evidence>
<dbReference type="EMBL" id="CP051006">
    <property type="protein sequence ID" value="QNT96786.1"/>
    <property type="molecule type" value="Genomic_DNA"/>
</dbReference>
<organism evidence="13 14">
    <name type="scientific">Streptomyces griseofuscus</name>
    <dbReference type="NCBI Taxonomy" id="146922"/>
    <lineage>
        <taxon>Bacteria</taxon>
        <taxon>Bacillati</taxon>
        <taxon>Actinomycetota</taxon>
        <taxon>Actinomycetes</taxon>
        <taxon>Kitasatosporales</taxon>
        <taxon>Streptomycetaceae</taxon>
        <taxon>Streptomyces</taxon>
    </lineage>
</organism>
<keyword evidence="11" id="KW-0963">Cytoplasm</keyword>
<accession>A0A7H1Q906</accession>
<evidence type="ECO:0000259" key="12">
    <source>
        <dbReference type="PROSITE" id="PS51674"/>
    </source>
</evidence>
<dbReference type="GO" id="GO:0005737">
    <property type="term" value="C:cytoplasm"/>
    <property type="evidence" value="ECO:0007669"/>
    <property type="project" value="UniProtKB-SubCell"/>
</dbReference>
<dbReference type="Proteomes" id="UP000516422">
    <property type="component" value="Chromosome"/>
</dbReference>
<keyword evidence="7 11" id="KW-0805">Transcription regulation</keyword>
<keyword evidence="10 11" id="KW-0804">Transcription</keyword>
<dbReference type="GO" id="GO:0003677">
    <property type="term" value="F:DNA binding"/>
    <property type="evidence" value="ECO:0007669"/>
    <property type="project" value="UniProtKB-UniRule"/>
</dbReference>
<evidence type="ECO:0000256" key="4">
    <source>
        <dbReference type="ARBA" id="ARBA00022723"/>
    </source>
</evidence>
<evidence type="ECO:0000313" key="13">
    <source>
        <dbReference type="EMBL" id="QNT96786.1"/>
    </source>
</evidence>
<dbReference type="InterPro" id="IPR003482">
    <property type="entry name" value="Whib"/>
</dbReference>
<keyword evidence="8 11" id="KW-0238">DNA-binding</keyword>
<dbReference type="PROSITE" id="PS51674">
    <property type="entry name" value="4FE4S_WBL"/>
    <property type="match status" value="1"/>
</dbReference>
<feature type="binding site" evidence="11">
    <location>
        <position position="28"/>
    </location>
    <ligand>
        <name>[4Fe-4S] cluster</name>
        <dbReference type="ChEBI" id="CHEBI:49883"/>
    </ligand>
</feature>
<dbReference type="PANTHER" id="PTHR38839">
    <property type="entry name" value="TRANSCRIPTIONAL REGULATOR WHID-RELATED"/>
    <property type="match status" value="1"/>
</dbReference>
<comment type="PTM">
    <text evidence="11">The Fe-S cluster can be nitrosylated by nitric oxide (NO).</text>
</comment>
<dbReference type="InterPro" id="IPR034768">
    <property type="entry name" value="4FE4S_WBL"/>
</dbReference>
<feature type="domain" description="4Fe-4S Wbl-type" evidence="12">
    <location>
        <begin position="27"/>
        <end position="82"/>
    </location>
</feature>
<comment type="subcellular location">
    <subcellularLocation>
        <location evidence="1 11">Cytoplasm</location>
    </subcellularLocation>
</comment>
<reference evidence="13 14" key="1">
    <citation type="submission" date="2020-04" db="EMBL/GenBank/DDBJ databases">
        <title>Characterization and engineering of Streptomyces griseofuscus DSM40191 as a potential heterologous host for expression of BGCs.</title>
        <authorList>
            <person name="Gren T."/>
            <person name="Whitford C.M."/>
            <person name="Mohite O.S."/>
            <person name="Joergensen T.S."/>
            <person name="Nielsen J.B."/>
            <person name="Lee S.Y."/>
            <person name="Weber T."/>
        </authorList>
    </citation>
    <scope>NUCLEOTIDE SEQUENCE [LARGE SCALE GENOMIC DNA]</scope>
    <source>
        <strain evidence="13 14">DSM 40191</strain>
    </source>
</reference>
<keyword evidence="6 11" id="KW-0411">Iron-sulfur</keyword>
<evidence type="ECO:0000313" key="14">
    <source>
        <dbReference type="Proteomes" id="UP000516422"/>
    </source>
</evidence>
<comment type="PTM">
    <text evidence="11">Upon Fe-S cluster removal intramolecular disulfide bonds are formed.</text>
</comment>